<comment type="caution">
    <text evidence="10">The sequence shown here is derived from an EMBL/GenBank/DDBJ whole genome shotgun (WGS) entry which is preliminary data.</text>
</comment>
<keyword evidence="6 8" id="KW-0472">Membrane</keyword>
<dbReference type="RefSeq" id="WP_206941482.1">
    <property type="nucleotide sequence ID" value="NZ_JAFLNF010000005.1"/>
</dbReference>
<comment type="subcellular location">
    <subcellularLocation>
        <location evidence="2">Cell membrane</location>
    </subcellularLocation>
    <subcellularLocation>
        <location evidence="1">Membrane</location>
        <topology evidence="1">Single-pass membrane protein</topology>
    </subcellularLocation>
</comment>
<dbReference type="PANTHER" id="PTHR38035">
    <property type="entry name" value="UPF0070 PROTEIN YFGM"/>
    <property type="match status" value="1"/>
</dbReference>
<gene>
    <name evidence="10" type="ORF">J0X15_13060</name>
</gene>
<evidence type="ECO:0000313" key="11">
    <source>
        <dbReference type="Proteomes" id="UP000664779"/>
    </source>
</evidence>
<dbReference type="Proteomes" id="UP000664779">
    <property type="component" value="Unassembled WGS sequence"/>
</dbReference>
<dbReference type="InterPro" id="IPR018704">
    <property type="entry name" value="SecYEG/CpoB_TPR"/>
</dbReference>
<protein>
    <submittedName>
        <fullName evidence="10">Tetratricopeptide repeat protein</fullName>
    </submittedName>
</protein>
<evidence type="ECO:0000256" key="7">
    <source>
        <dbReference type="ARBA" id="ARBA00023186"/>
    </source>
</evidence>
<sequence length="230" mass="24677">MSDIFREVDEDIRQEKYRRLWDRFGPWVMVLAVFIVVGTGGYRGWLYWQETQAQASGEKFQLAVTAAEGGKFDEADALLSELAQAGGGYPALARLRDAALEGERGEKEVALAAFDAISADSSLDKSFRDVAALRAALLAADTGDYDAVADRAESLTGDTNPFRASAREILAIAAWKAGDIGLSRTWITAIEEDSETPTDVSRRIALLNDVIVAAEGTPAATDDAAVEGGN</sequence>
<accession>A0A939EPX2</accession>
<evidence type="ECO:0000256" key="4">
    <source>
        <dbReference type="ARBA" id="ARBA00022692"/>
    </source>
</evidence>
<keyword evidence="3" id="KW-1003">Cell membrane</keyword>
<dbReference type="GO" id="GO:0044877">
    <property type="term" value="F:protein-containing complex binding"/>
    <property type="evidence" value="ECO:0007669"/>
    <property type="project" value="InterPro"/>
</dbReference>
<evidence type="ECO:0000256" key="5">
    <source>
        <dbReference type="ARBA" id="ARBA00022989"/>
    </source>
</evidence>
<feature type="transmembrane region" description="Helical" evidence="8">
    <location>
        <begin position="24"/>
        <end position="48"/>
    </location>
</feature>
<keyword evidence="4 8" id="KW-0812">Transmembrane</keyword>
<evidence type="ECO:0000256" key="2">
    <source>
        <dbReference type="ARBA" id="ARBA00004236"/>
    </source>
</evidence>
<keyword evidence="5 8" id="KW-1133">Transmembrane helix</keyword>
<keyword evidence="7" id="KW-0143">Chaperone</keyword>
<organism evidence="10 11">
    <name type="scientific">Roseibium limicola</name>
    <dbReference type="NCBI Taxonomy" id="2816037"/>
    <lineage>
        <taxon>Bacteria</taxon>
        <taxon>Pseudomonadati</taxon>
        <taxon>Pseudomonadota</taxon>
        <taxon>Alphaproteobacteria</taxon>
        <taxon>Hyphomicrobiales</taxon>
        <taxon>Stappiaceae</taxon>
        <taxon>Roseibium</taxon>
    </lineage>
</organism>
<proteinExistence type="predicted"/>
<keyword evidence="11" id="KW-1185">Reference proteome</keyword>
<evidence type="ECO:0000256" key="6">
    <source>
        <dbReference type="ARBA" id="ARBA00023136"/>
    </source>
</evidence>
<dbReference type="AlphaFoldDB" id="A0A939EPX2"/>
<reference evidence="10" key="1">
    <citation type="submission" date="2021-03" db="EMBL/GenBank/DDBJ databases">
        <title>Roseibium sp. CAU 1637 isolated from Incheon.</title>
        <authorList>
            <person name="Kim W."/>
        </authorList>
    </citation>
    <scope>NUCLEOTIDE SEQUENCE</scope>
    <source>
        <strain evidence="10">CAU 1637</strain>
    </source>
</reference>
<evidence type="ECO:0000259" key="9">
    <source>
        <dbReference type="Pfam" id="PF09976"/>
    </source>
</evidence>
<evidence type="ECO:0000313" key="10">
    <source>
        <dbReference type="EMBL" id="MBO0346155.1"/>
    </source>
</evidence>
<dbReference type="Pfam" id="PF09976">
    <property type="entry name" value="TPR_21"/>
    <property type="match status" value="1"/>
</dbReference>
<evidence type="ECO:0000256" key="3">
    <source>
        <dbReference type="ARBA" id="ARBA00022475"/>
    </source>
</evidence>
<dbReference type="PANTHER" id="PTHR38035:SF1">
    <property type="entry name" value="ANCILLARY SECYEG TRANSLOCON SUBUNIT"/>
    <property type="match status" value="1"/>
</dbReference>
<dbReference type="EMBL" id="JAFLNF010000005">
    <property type="protein sequence ID" value="MBO0346155.1"/>
    <property type="molecule type" value="Genomic_DNA"/>
</dbReference>
<dbReference type="GO" id="GO:0005886">
    <property type="term" value="C:plasma membrane"/>
    <property type="evidence" value="ECO:0007669"/>
    <property type="project" value="UniProtKB-SubCell"/>
</dbReference>
<evidence type="ECO:0000256" key="1">
    <source>
        <dbReference type="ARBA" id="ARBA00004167"/>
    </source>
</evidence>
<feature type="domain" description="Ancillary SecYEG translocon subunit/Cell division coordinator CpoB TPR" evidence="9">
    <location>
        <begin position="19"/>
        <end position="148"/>
    </location>
</feature>
<name>A0A939EPX2_9HYPH</name>
<evidence type="ECO:0000256" key="8">
    <source>
        <dbReference type="SAM" id="Phobius"/>
    </source>
</evidence>
<dbReference type="InterPro" id="IPR026039">
    <property type="entry name" value="YfgM"/>
</dbReference>